<dbReference type="GO" id="GO:0003682">
    <property type="term" value="F:chromatin binding"/>
    <property type="evidence" value="ECO:0007669"/>
    <property type="project" value="InterPro"/>
</dbReference>
<keyword evidence="3" id="KW-1185">Reference proteome</keyword>
<comment type="caution">
    <text evidence="2">The sequence shown here is derived from an EMBL/GenBank/DDBJ whole genome shotgun (WGS) entry which is preliminary data.</text>
</comment>
<dbReference type="EMBL" id="BSYO01000015">
    <property type="protein sequence ID" value="GMH15751.1"/>
    <property type="molecule type" value="Genomic_DNA"/>
</dbReference>
<dbReference type="InterPro" id="IPR014002">
    <property type="entry name" value="Agenet_dom_plant"/>
</dbReference>
<protein>
    <recommendedName>
        <fullName evidence="1">BAH domain-containing protein</fullName>
    </recommendedName>
</protein>
<name>A0AAD3XTI1_NEPGR</name>
<dbReference type="InterPro" id="IPR008395">
    <property type="entry name" value="Agenet-like_dom"/>
</dbReference>
<dbReference type="AlphaFoldDB" id="A0AAD3XTI1"/>
<dbReference type="Gene3D" id="2.30.30.490">
    <property type="match status" value="1"/>
</dbReference>
<dbReference type="Pfam" id="PF05641">
    <property type="entry name" value="Agenet"/>
    <property type="match status" value="1"/>
</dbReference>
<dbReference type="InterPro" id="IPR043151">
    <property type="entry name" value="BAH_sf"/>
</dbReference>
<proteinExistence type="predicted"/>
<feature type="domain" description="BAH" evidence="1">
    <location>
        <begin position="183"/>
        <end position="302"/>
    </location>
</feature>
<gene>
    <name evidence="2" type="ORF">Nepgr_017592</name>
</gene>
<organism evidence="2 3">
    <name type="scientific">Nepenthes gracilis</name>
    <name type="common">Slender pitcher plant</name>
    <dbReference type="NCBI Taxonomy" id="150966"/>
    <lineage>
        <taxon>Eukaryota</taxon>
        <taxon>Viridiplantae</taxon>
        <taxon>Streptophyta</taxon>
        <taxon>Embryophyta</taxon>
        <taxon>Tracheophyta</taxon>
        <taxon>Spermatophyta</taxon>
        <taxon>Magnoliopsida</taxon>
        <taxon>eudicotyledons</taxon>
        <taxon>Gunneridae</taxon>
        <taxon>Pentapetalae</taxon>
        <taxon>Caryophyllales</taxon>
        <taxon>Nepenthaceae</taxon>
        <taxon>Nepenthes</taxon>
    </lineage>
</organism>
<reference evidence="2" key="1">
    <citation type="submission" date="2023-05" db="EMBL/GenBank/DDBJ databases">
        <title>Nepenthes gracilis genome sequencing.</title>
        <authorList>
            <person name="Fukushima K."/>
        </authorList>
    </citation>
    <scope>NUCLEOTIDE SEQUENCE</scope>
    <source>
        <strain evidence="2">SING2019-196</strain>
    </source>
</reference>
<evidence type="ECO:0000313" key="3">
    <source>
        <dbReference type="Proteomes" id="UP001279734"/>
    </source>
</evidence>
<dbReference type="SMART" id="SM00743">
    <property type="entry name" value="Agenet"/>
    <property type="match status" value="2"/>
</dbReference>
<dbReference type="PANTHER" id="PTHR31917:SF3">
    <property type="entry name" value="BROMO ADJACENT-LIKE DOMAIN PROTEIN"/>
    <property type="match status" value="1"/>
</dbReference>
<sequence>MNGTVALRRASETKLIKVGEVVEAVCIRMDGFVAWEEQIISQEKGNRLVHFFLKDPSGNSVLAVIGTERSIRHMVYVVSDKFVEDYGPMTYINFSTKWRARREVIDWLTLLVTKHNSRLDSRAAAQMQPTRRLTFEYPTAKAHQIVQVSRKLKTENSDIMWSGAAWNCSKQLTHYPCLCRNGAKISAHSFVSIMAAEGDNYLGYIEDLYEDKKGQKKVKVRWFHHGDEDVGTFSQLNAHPKEVFITPQVQVISAECILSTAAILTPKHYEQCLAVIPQIVSCRLKFCFRQLNNNIVKPFILSKLHGYSRQPVLSCLNHPLYTMHSAQDHKSSDLKEKDVGFSRHGTKRNRASMIPRPEVNHPALGSKFTRCQESSQKEKFKLLGRKLSDGEARFCSSFKVSDKIELLCQDSGIRGCWFRCKILRVSRSSIKVQYEDLQDAEESGNLEEWVPASRVAAPDKVGMRCPGRLTIRPHPPKDSAASILEVGAPVDAWWCDGWWEGVVMAVDFCARDYLQVYLPGEDKLLTVEKQNIRISRDWINGGWVTIKTKPDIHAYVSANLSHSMKPSFRAEASMLGGCPSLDHPVPPIPGQNHKPHPCRMQFALSMMTLTP</sequence>
<dbReference type="PANTHER" id="PTHR31917">
    <property type="entry name" value="AGENET DOMAIN-CONTAINING PROTEIN-RELATED"/>
    <property type="match status" value="1"/>
</dbReference>
<dbReference type="CDD" id="cd20405">
    <property type="entry name" value="Tudor_Agenet_AtDUF_rpt1_3"/>
    <property type="match status" value="1"/>
</dbReference>
<dbReference type="Proteomes" id="UP001279734">
    <property type="component" value="Unassembled WGS sequence"/>
</dbReference>
<accession>A0AAD3XTI1</accession>
<evidence type="ECO:0000313" key="2">
    <source>
        <dbReference type="EMBL" id="GMH15751.1"/>
    </source>
</evidence>
<dbReference type="PROSITE" id="PS51038">
    <property type="entry name" value="BAH"/>
    <property type="match status" value="1"/>
</dbReference>
<dbReference type="InterPro" id="IPR001025">
    <property type="entry name" value="BAH_dom"/>
</dbReference>
<evidence type="ECO:0000259" key="1">
    <source>
        <dbReference type="PROSITE" id="PS51038"/>
    </source>
</evidence>